<dbReference type="InterPro" id="IPR001126">
    <property type="entry name" value="UmuC"/>
</dbReference>
<keyword evidence="4" id="KW-1185">Reference proteome</keyword>
<keyword evidence="3" id="KW-0548">Nucleotidyltransferase</keyword>
<protein>
    <submittedName>
        <fullName evidence="3">DNA polymerase IV</fullName>
        <ecNumber evidence="3">2.7.7.7</ecNumber>
    </submittedName>
</protein>
<dbReference type="AlphaFoldDB" id="F5YJR8"/>
<accession>F5YJR8</accession>
<evidence type="ECO:0000313" key="4">
    <source>
        <dbReference type="Proteomes" id="UP000009223"/>
    </source>
</evidence>
<reference evidence="3 4" key="2">
    <citation type="journal article" date="2011" name="ISME J.">
        <title>RNA-seq reveals cooperative metabolic interactions between two termite-gut spirochete species in co-culture.</title>
        <authorList>
            <person name="Rosenthal A.Z."/>
            <person name="Matson E.G."/>
            <person name="Eldar A."/>
            <person name="Leadbetter J.R."/>
        </authorList>
    </citation>
    <scope>NUCLEOTIDE SEQUENCE [LARGE SCALE GENOMIC DNA]</scope>
    <source>
        <strain evidence="4">ATCC BAA-887 / DSM 12427 / ZAS-2</strain>
    </source>
</reference>
<evidence type="ECO:0000256" key="1">
    <source>
        <dbReference type="ARBA" id="ARBA00010945"/>
    </source>
</evidence>
<dbReference type="SUPFAM" id="SSF56672">
    <property type="entry name" value="DNA/RNA polymerases"/>
    <property type="match status" value="1"/>
</dbReference>
<sequence length="91" mass="9946">MDMEHGNINRSVCHLNIIGFRAAVAAQKDTSLRGRPFVVAGATGGRALVLDLSPEAMKEGISPGMAKVENLSEIFIFPPNPLIPYWFIEHI</sequence>
<dbReference type="EMBL" id="CP001843">
    <property type="protein sequence ID" value="AEF87034.1"/>
    <property type="molecule type" value="Genomic_DNA"/>
</dbReference>
<proteinExistence type="inferred from homology"/>
<comment type="similarity">
    <text evidence="1">Belongs to the DNA polymerase type-Y family.</text>
</comment>
<dbReference type="InterPro" id="IPR043502">
    <property type="entry name" value="DNA/RNA_pol_sf"/>
</dbReference>
<dbReference type="Gene3D" id="3.30.70.270">
    <property type="match status" value="1"/>
</dbReference>
<dbReference type="GO" id="GO:0006281">
    <property type="term" value="P:DNA repair"/>
    <property type="evidence" value="ECO:0007669"/>
    <property type="project" value="InterPro"/>
</dbReference>
<keyword evidence="3" id="KW-0808">Transferase</keyword>
<dbReference type="Gene3D" id="3.40.1170.60">
    <property type="match status" value="1"/>
</dbReference>
<dbReference type="RefSeq" id="WP_015708096.1">
    <property type="nucleotide sequence ID" value="NC_015578.1"/>
</dbReference>
<dbReference type="HOGENOM" id="CLU_2426117_0_0_12"/>
<dbReference type="InterPro" id="IPR043128">
    <property type="entry name" value="Rev_trsase/Diguanyl_cyclase"/>
</dbReference>
<feature type="domain" description="UmuC" evidence="2">
    <location>
        <begin position="12"/>
        <end position="65"/>
    </location>
</feature>
<dbReference type="KEGG" id="tpi:TREPR_2070"/>
<organism evidence="3 4">
    <name type="scientific">Treponema primitia (strain ATCC BAA-887 / DSM 12427 / ZAS-2)</name>
    <dbReference type="NCBI Taxonomy" id="545694"/>
    <lineage>
        <taxon>Bacteria</taxon>
        <taxon>Pseudomonadati</taxon>
        <taxon>Spirochaetota</taxon>
        <taxon>Spirochaetia</taxon>
        <taxon>Spirochaetales</taxon>
        <taxon>Treponemataceae</taxon>
        <taxon>Treponema</taxon>
    </lineage>
</organism>
<dbReference type="PROSITE" id="PS50173">
    <property type="entry name" value="UMUC"/>
    <property type="match status" value="1"/>
</dbReference>
<gene>
    <name evidence="3" type="primary">dinB</name>
    <name evidence="3" type="ordered locus">TREPR_2070</name>
</gene>
<evidence type="ECO:0000313" key="3">
    <source>
        <dbReference type="EMBL" id="AEF87034.1"/>
    </source>
</evidence>
<dbReference type="GO" id="GO:0003887">
    <property type="term" value="F:DNA-directed DNA polymerase activity"/>
    <property type="evidence" value="ECO:0007669"/>
    <property type="project" value="UniProtKB-EC"/>
</dbReference>
<dbReference type="Pfam" id="PF00817">
    <property type="entry name" value="IMS"/>
    <property type="match status" value="1"/>
</dbReference>
<dbReference type="EC" id="2.7.7.7" evidence="3"/>
<reference evidence="4" key="1">
    <citation type="submission" date="2009-12" db="EMBL/GenBank/DDBJ databases">
        <title>Complete sequence of Treponema primitia strain ZAS-2.</title>
        <authorList>
            <person name="Tetu S.G."/>
            <person name="Matson E."/>
            <person name="Ren Q."/>
            <person name="Seshadri R."/>
            <person name="Elbourne L."/>
            <person name="Hassan K.A."/>
            <person name="Durkin A."/>
            <person name="Radune D."/>
            <person name="Mohamoud Y."/>
            <person name="Shay R."/>
            <person name="Jin S."/>
            <person name="Zhang X."/>
            <person name="Lucey K."/>
            <person name="Ballor N.R."/>
            <person name="Ottesen E."/>
            <person name="Rosenthal R."/>
            <person name="Allen A."/>
            <person name="Leadbetter J.R."/>
            <person name="Paulsen I.T."/>
        </authorList>
    </citation>
    <scope>NUCLEOTIDE SEQUENCE [LARGE SCALE GENOMIC DNA]</scope>
    <source>
        <strain evidence="4">ATCC BAA-887 / DSM 12427 / ZAS-2</strain>
    </source>
</reference>
<name>F5YJR8_TREPZ</name>
<dbReference type="STRING" id="545694.TREPR_2070"/>
<evidence type="ECO:0000259" key="2">
    <source>
        <dbReference type="PROSITE" id="PS50173"/>
    </source>
</evidence>
<dbReference type="Proteomes" id="UP000009223">
    <property type="component" value="Chromosome"/>
</dbReference>